<keyword evidence="1" id="KW-0812">Transmembrane</keyword>
<reference evidence="2 3" key="1">
    <citation type="submission" date="2018-03" db="EMBL/GenBank/DDBJ databases">
        <title>Whole genome sequencing of Histamine producing bacteria.</title>
        <authorList>
            <person name="Butler K."/>
        </authorList>
    </citation>
    <scope>NUCLEOTIDE SEQUENCE [LARGE SCALE GENOMIC DNA]</scope>
    <source>
        <strain evidence="2 3">JCM 13586</strain>
    </source>
</reference>
<sequence>MILDFFLKHEKKLFLGIPTFGFFIIALLFYIEVSVRYLFIVGFFTVCVFFLLLLVHPFIIKERLSRENKNKH</sequence>
<feature type="transmembrane region" description="Helical" evidence="1">
    <location>
        <begin position="37"/>
        <end position="60"/>
    </location>
</feature>
<evidence type="ECO:0000256" key="1">
    <source>
        <dbReference type="SAM" id="Phobius"/>
    </source>
</evidence>
<gene>
    <name evidence="2" type="ORF">C9I99_09145</name>
</gene>
<dbReference type="Proteomes" id="UP000241222">
    <property type="component" value="Unassembled WGS sequence"/>
</dbReference>
<comment type="caution">
    <text evidence="2">The sequence shown here is derived from an EMBL/GenBank/DDBJ whole genome shotgun (WGS) entry which is preliminary data.</text>
</comment>
<dbReference type="AlphaFoldDB" id="A0A2T3IZL5"/>
<proteinExistence type="predicted"/>
<keyword evidence="3" id="KW-1185">Reference proteome</keyword>
<evidence type="ECO:0000313" key="2">
    <source>
        <dbReference type="EMBL" id="PSU34148.1"/>
    </source>
</evidence>
<keyword evidence="1" id="KW-1133">Transmembrane helix</keyword>
<keyword evidence="1" id="KW-0472">Membrane</keyword>
<dbReference type="EMBL" id="PYMH01000003">
    <property type="protein sequence ID" value="PSU34148.1"/>
    <property type="molecule type" value="Genomic_DNA"/>
</dbReference>
<protein>
    <submittedName>
        <fullName evidence="2">Uncharacterized protein</fullName>
    </submittedName>
</protein>
<evidence type="ECO:0000313" key="3">
    <source>
        <dbReference type="Proteomes" id="UP000241222"/>
    </source>
</evidence>
<name>A0A2T3IZL5_9GAMM</name>
<accession>A0A2T3IZL5</accession>
<feature type="transmembrane region" description="Helical" evidence="1">
    <location>
        <begin position="12"/>
        <end position="31"/>
    </location>
</feature>
<organism evidence="2 3">
    <name type="scientific">Photobacterium lutimaris</name>
    <dbReference type="NCBI Taxonomy" id="388278"/>
    <lineage>
        <taxon>Bacteria</taxon>
        <taxon>Pseudomonadati</taxon>
        <taxon>Pseudomonadota</taxon>
        <taxon>Gammaproteobacteria</taxon>
        <taxon>Vibrionales</taxon>
        <taxon>Vibrionaceae</taxon>
        <taxon>Photobacterium</taxon>
    </lineage>
</organism>